<dbReference type="EMBL" id="JABFAC010141858">
    <property type="protein sequence ID" value="MBA0633726.1"/>
    <property type="molecule type" value="Genomic_DNA"/>
</dbReference>
<sequence>MLQQLKPSDFPNQEEYEACQRRNLKLLEAGLLLHPLVPLDDENTAPQQLREIIDGALEKPLETSKNNETMQALLSETSTHWADGFPMNLKIYQMLLEACFDVNDETSVIEELDEVLELIKKTCAGNNLLIKVENDAKAMKGDENYCRMLSSTLGAILSWAEKRLLGYHRYFRSDNAESTMGCVVSMAVLSVKIMEGGEGISNEDHIEGNEMDVGQE</sequence>
<dbReference type="PANTHER" id="PTHR31280">
    <property type="entry name" value="PROTEIN UNC-13 HOMOLOG"/>
    <property type="match status" value="1"/>
</dbReference>
<dbReference type="AlphaFoldDB" id="A0A7J8T7K9"/>
<evidence type="ECO:0000313" key="2">
    <source>
        <dbReference type="Proteomes" id="UP000593561"/>
    </source>
</evidence>
<gene>
    <name evidence="1" type="ORF">Godav_028834</name>
</gene>
<proteinExistence type="predicted"/>
<dbReference type="InterPro" id="IPR008528">
    <property type="entry name" value="unc-13_homologue"/>
</dbReference>
<protein>
    <submittedName>
        <fullName evidence="1">Uncharacterized protein</fullName>
    </submittedName>
</protein>
<reference evidence="1 2" key="1">
    <citation type="journal article" date="2019" name="Genome Biol. Evol.">
        <title>Insights into the evolution of the New World diploid cottons (Gossypium, subgenus Houzingenia) based on genome sequencing.</title>
        <authorList>
            <person name="Grover C.E."/>
            <person name="Arick M.A. 2nd"/>
            <person name="Thrash A."/>
            <person name="Conover J.L."/>
            <person name="Sanders W.S."/>
            <person name="Peterson D.G."/>
            <person name="Frelichowski J.E."/>
            <person name="Scheffler J.A."/>
            <person name="Scheffler B.E."/>
            <person name="Wendel J.F."/>
        </authorList>
    </citation>
    <scope>NUCLEOTIDE SEQUENCE [LARGE SCALE GENOMIC DNA]</scope>
    <source>
        <strain evidence="1">27</strain>
        <tissue evidence="1">Leaf</tissue>
    </source>
</reference>
<name>A0A7J8T7K9_GOSDV</name>
<comment type="caution">
    <text evidence="1">The sequence shown here is derived from an EMBL/GenBank/DDBJ whole genome shotgun (WGS) entry which is preliminary data.</text>
</comment>
<accession>A0A7J8T7K9</accession>
<organism evidence="1 2">
    <name type="scientific">Gossypium davidsonii</name>
    <name type="common">Davidson's cotton</name>
    <name type="synonym">Gossypium klotzschianum subsp. davidsonii</name>
    <dbReference type="NCBI Taxonomy" id="34287"/>
    <lineage>
        <taxon>Eukaryota</taxon>
        <taxon>Viridiplantae</taxon>
        <taxon>Streptophyta</taxon>
        <taxon>Embryophyta</taxon>
        <taxon>Tracheophyta</taxon>
        <taxon>Spermatophyta</taxon>
        <taxon>Magnoliopsida</taxon>
        <taxon>eudicotyledons</taxon>
        <taxon>Gunneridae</taxon>
        <taxon>Pentapetalae</taxon>
        <taxon>rosids</taxon>
        <taxon>malvids</taxon>
        <taxon>Malvales</taxon>
        <taxon>Malvaceae</taxon>
        <taxon>Malvoideae</taxon>
        <taxon>Gossypium</taxon>
    </lineage>
</organism>
<keyword evidence="2" id="KW-1185">Reference proteome</keyword>
<evidence type="ECO:0000313" key="1">
    <source>
        <dbReference type="EMBL" id="MBA0633726.1"/>
    </source>
</evidence>
<dbReference type="Proteomes" id="UP000593561">
    <property type="component" value="Unassembled WGS sequence"/>
</dbReference>
<dbReference type="PANTHER" id="PTHR31280:SF16">
    <property type="entry name" value="GLS PROTEIN (DUF810)"/>
    <property type="match status" value="1"/>
</dbReference>
<feature type="non-terminal residue" evidence="1">
    <location>
        <position position="216"/>
    </location>
</feature>